<dbReference type="OrthoDB" id="9780824at2"/>
<reference evidence="2 3" key="1">
    <citation type="submission" date="2016-03" db="EMBL/GenBank/DDBJ databases">
        <title>Pediococcus and Lactobacillus from brewery environment - whole genome sequencing and assembly.</title>
        <authorList>
            <person name="Behr J."/>
            <person name="Geissler A.J."/>
            <person name="Vogel R.F."/>
        </authorList>
    </citation>
    <scope>NUCLEOTIDE SEQUENCE [LARGE SCALE GENOMIC DNA]</scope>
    <source>
        <strain evidence="2 3">TMW 1.1989</strain>
    </source>
</reference>
<accession>A0A192H0A8</accession>
<dbReference type="RefSeq" id="WP_068226022.1">
    <property type="nucleotide sequence ID" value="NZ_CP014623.1"/>
</dbReference>
<dbReference type="GO" id="GO:0003677">
    <property type="term" value="F:DNA binding"/>
    <property type="evidence" value="ECO:0007669"/>
    <property type="project" value="UniProtKB-UniRule"/>
</dbReference>
<name>A0A192H0A8_9LACO</name>
<dbReference type="InterPro" id="IPR009057">
    <property type="entry name" value="Homeodomain-like_sf"/>
</dbReference>
<dbReference type="Proteomes" id="UP000078582">
    <property type="component" value="Chromosome"/>
</dbReference>
<protein>
    <submittedName>
        <fullName evidence="2">Uncharacterized protein</fullName>
    </submittedName>
</protein>
<gene>
    <name evidence="2" type="ORF">AYR53_02415</name>
</gene>
<dbReference type="EMBL" id="CP014873">
    <property type="protein sequence ID" value="ANK61718.1"/>
    <property type="molecule type" value="Genomic_DNA"/>
</dbReference>
<dbReference type="Pfam" id="PF00440">
    <property type="entry name" value="TetR_N"/>
    <property type="match status" value="1"/>
</dbReference>
<dbReference type="GeneID" id="42981090"/>
<dbReference type="Gene3D" id="1.10.357.10">
    <property type="entry name" value="Tetracycline Repressor, domain 2"/>
    <property type="match status" value="1"/>
</dbReference>
<dbReference type="InterPro" id="IPR050624">
    <property type="entry name" value="HTH-type_Tx_Regulator"/>
</dbReference>
<keyword evidence="3" id="KW-1185">Reference proteome</keyword>
<proteinExistence type="predicted"/>
<sequence>MGLRERKKAEKRQEIAENGLKLFKENGFANVTVAQIAATASIAPKTLFTYFKTKDDIVFYNEDELLSLIRHLIQQQTSIGNIWPAYQTTLIHLASQGDLWRDMNQLIKLVVTNETLQGRLLKMWSAYEQTIADTILAKHLTDHVTAYIFANQLVMPLRFLFTQDIPTAQEWQTSTIQLLNNINHTQSLLVNEFN</sequence>
<evidence type="ECO:0000256" key="1">
    <source>
        <dbReference type="ARBA" id="ARBA00023125"/>
    </source>
</evidence>
<dbReference type="PANTHER" id="PTHR43479">
    <property type="entry name" value="ACREF/ENVCD OPERON REPRESSOR-RELATED"/>
    <property type="match status" value="1"/>
</dbReference>
<organism evidence="2 3">
    <name type="scientific">Loigolactobacillus backii</name>
    <dbReference type="NCBI Taxonomy" id="375175"/>
    <lineage>
        <taxon>Bacteria</taxon>
        <taxon>Bacillati</taxon>
        <taxon>Bacillota</taxon>
        <taxon>Bacilli</taxon>
        <taxon>Lactobacillales</taxon>
        <taxon>Lactobacillaceae</taxon>
        <taxon>Loigolactobacillus</taxon>
    </lineage>
</organism>
<dbReference type="InterPro" id="IPR001647">
    <property type="entry name" value="HTH_TetR"/>
</dbReference>
<evidence type="ECO:0000313" key="2">
    <source>
        <dbReference type="EMBL" id="ANK61718.1"/>
    </source>
</evidence>
<dbReference type="STRING" id="375175.AYR53_02415"/>
<dbReference type="PRINTS" id="PR00455">
    <property type="entry name" value="HTHTETR"/>
</dbReference>
<keyword evidence="1" id="KW-0238">DNA-binding</keyword>
<dbReference type="AlphaFoldDB" id="A0A192H0A8"/>
<evidence type="ECO:0000313" key="3">
    <source>
        <dbReference type="Proteomes" id="UP000078582"/>
    </source>
</evidence>
<dbReference type="PANTHER" id="PTHR43479:SF11">
    <property type="entry name" value="ACREF_ENVCD OPERON REPRESSOR-RELATED"/>
    <property type="match status" value="1"/>
</dbReference>
<dbReference type="PROSITE" id="PS50977">
    <property type="entry name" value="HTH_TETR_2"/>
    <property type="match status" value="1"/>
</dbReference>
<dbReference type="KEGG" id="lbt:AYR52_10915"/>
<dbReference type="SUPFAM" id="SSF46689">
    <property type="entry name" value="Homeodomain-like"/>
    <property type="match status" value="1"/>
</dbReference>